<protein>
    <recommendedName>
        <fullName evidence="3">Polymerase nucleotidyl transferase domain-containing protein</fullName>
    </recommendedName>
</protein>
<organism evidence="1 2">
    <name type="scientific">Deinococcus cellulosilyticus (strain DSM 18568 / NBRC 106333 / KACC 11606 / 5516J-15)</name>
    <dbReference type="NCBI Taxonomy" id="1223518"/>
    <lineage>
        <taxon>Bacteria</taxon>
        <taxon>Thermotogati</taxon>
        <taxon>Deinococcota</taxon>
        <taxon>Deinococci</taxon>
        <taxon>Deinococcales</taxon>
        <taxon>Deinococcaceae</taxon>
        <taxon>Deinococcus</taxon>
    </lineage>
</organism>
<dbReference type="Gene3D" id="3.30.460.10">
    <property type="entry name" value="Beta Polymerase, domain 2"/>
    <property type="match status" value="1"/>
</dbReference>
<dbReference type="AlphaFoldDB" id="A0A511N0K7"/>
<dbReference type="InterPro" id="IPR043519">
    <property type="entry name" value="NT_sf"/>
</dbReference>
<dbReference type="Proteomes" id="UP000321306">
    <property type="component" value="Unassembled WGS sequence"/>
</dbReference>
<dbReference type="RefSeq" id="WP_146883730.1">
    <property type="nucleotide sequence ID" value="NZ_BJXB01000005.1"/>
</dbReference>
<dbReference type="SUPFAM" id="SSF81301">
    <property type="entry name" value="Nucleotidyltransferase"/>
    <property type="match status" value="1"/>
</dbReference>
<dbReference type="OrthoDB" id="68332at2"/>
<evidence type="ECO:0000313" key="2">
    <source>
        <dbReference type="Proteomes" id="UP000321306"/>
    </source>
</evidence>
<keyword evidence="2" id="KW-1185">Reference proteome</keyword>
<reference evidence="1 2" key="1">
    <citation type="submission" date="2019-07" db="EMBL/GenBank/DDBJ databases">
        <title>Whole genome shotgun sequence of Deinococcus cellulosilyticus NBRC 106333.</title>
        <authorList>
            <person name="Hosoyama A."/>
            <person name="Uohara A."/>
            <person name="Ohji S."/>
            <person name="Ichikawa N."/>
        </authorList>
    </citation>
    <scope>NUCLEOTIDE SEQUENCE [LARGE SCALE GENOMIC DNA]</scope>
    <source>
        <strain evidence="1 2">NBRC 106333</strain>
    </source>
</reference>
<dbReference type="EMBL" id="BJXB01000005">
    <property type="protein sequence ID" value="GEM45977.1"/>
    <property type="molecule type" value="Genomic_DNA"/>
</dbReference>
<sequence length="252" mass="28659">MDILGTITEQLVQEGAEAVLLLGSFSRGEEVPYSDLDLHAVYQTVPTYQQRIAYLDGRLVTVSFYTWDRKELAFTDAQTALWNIEGMRHTRILHDPEGRFAALQTRAQAFDWSQVREGALGRIGSHLYNTIEECHKIMGALLTHNAEKCMFAMEGIKWSLAEISAFASGALIVTENRYWSTIHQAEPDPEWKEHFWTMLGFTGASVFERGEATLKLYLRSFELHGEHVNEEHKNTVQQTAETIRAFLAQGGY</sequence>
<accession>A0A511N0K7</accession>
<evidence type="ECO:0008006" key="3">
    <source>
        <dbReference type="Google" id="ProtNLM"/>
    </source>
</evidence>
<proteinExistence type="predicted"/>
<evidence type="ECO:0000313" key="1">
    <source>
        <dbReference type="EMBL" id="GEM45977.1"/>
    </source>
</evidence>
<dbReference type="CDD" id="cd05403">
    <property type="entry name" value="NT_KNTase_like"/>
    <property type="match status" value="1"/>
</dbReference>
<name>A0A511N0K7_DEIC1</name>
<gene>
    <name evidence="1" type="ORF">DC3_16120</name>
</gene>
<comment type="caution">
    <text evidence="1">The sequence shown here is derived from an EMBL/GenBank/DDBJ whole genome shotgun (WGS) entry which is preliminary data.</text>
</comment>